<name>M1WLV8_PSEP2</name>
<dbReference type="HOGENOM" id="CLU_2842656_0_0_7"/>
<organism evidence="1 2">
    <name type="scientific">Pseudodesulfovibrio piezophilus (strain DSM 21447 / JCM 15486 / C1TLV30)</name>
    <name type="common">Desulfovibrio piezophilus</name>
    <dbReference type="NCBI Taxonomy" id="1322246"/>
    <lineage>
        <taxon>Bacteria</taxon>
        <taxon>Pseudomonadati</taxon>
        <taxon>Thermodesulfobacteriota</taxon>
        <taxon>Desulfovibrionia</taxon>
        <taxon>Desulfovibrionales</taxon>
        <taxon>Desulfovibrionaceae</taxon>
    </lineage>
</organism>
<protein>
    <submittedName>
        <fullName evidence="1">Uncharacterized protein</fullName>
    </submittedName>
</protein>
<dbReference type="RefSeq" id="WP_015414581.1">
    <property type="nucleotide sequence ID" value="NC_020409.1"/>
</dbReference>
<evidence type="ECO:0000313" key="1">
    <source>
        <dbReference type="EMBL" id="CCH48535.1"/>
    </source>
</evidence>
<dbReference type="Proteomes" id="UP000011724">
    <property type="component" value="Chromosome"/>
</dbReference>
<reference evidence="2" key="2">
    <citation type="journal article" date="2013" name="Stand. Genomic Sci.">
        <title>Complete genome sequence of Desulfocapsa sulfexigens, a marine deltaproteobacterium specialized in disproportionating inorganic sulfur compounds.</title>
        <authorList>
            <person name="Finster K.W."/>
            <person name="Kjeldsen K.U."/>
            <person name="Kube M."/>
            <person name="Reinhardt R."/>
            <person name="Mussmann M."/>
            <person name="Amann R."/>
            <person name="Schreiber L."/>
        </authorList>
    </citation>
    <scope>NUCLEOTIDE SEQUENCE [LARGE SCALE GENOMIC DNA]</scope>
    <source>
        <strain evidence="2">DSM 10523 / SB164P1</strain>
    </source>
</reference>
<proteinExistence type="predicted"/>
<dbReference type="PATRIC" id="fig|879567.3.peg.1348"/>
<gene>
    <name evidence="1" type="ordered locus">BN4_11298</name>
</gene>
<dbReference type="STRING" id="1322246.BN4_11298"/>
<dbReference type="BioCyc" id="DPIE1322246:BN4_RS06505-MONOMER"/>
<evidence type="ECO:0000313" key="2">
    <source>
        <dbReference type="Proteomes" id="UP000011724"/>
    </source>
</evidence>
<dbReference type="KEGG" id="dpi:BN4_11298"/>
<accession>M1WLV8</accession>
<sequence>MEVGWYLRFSKTDRVEAMVTAKTAPQVRHEAHIFRDWIFEFQDKEDHVLARMTRRKPLYKDEDSA</sequence>
<dbReference type="AlphaFoldDB" id="M1WLV8"/>
<keyword evidence="2" id="KW-1185">Reference proteome</keyword>
<dbReference type="EMBL" id="FO203427">
    <property type="protein sequence ID" value="CCH48535.1"/>
    <property type="molecule type" value="Genomic_DNA"/>
</dbReference>
<reference evidence="1 2" key="1">
    <citation type="journal article" date="2013" name="PLoS ONE">
        <title>The first genomic and proteomic characterization of a deep-sea sulfate reducer: insights into the piezophilic lifestyle of Desulfovibrio piezophilus.</title>
        <authorList>
            <person name="Pradel N."/>
            <person name="Ji B."/>
            <person name="Gimenez G."/>
            <person name="Talla E."/>
            <person name="Lenoble P."/>
            <person name="Garel M."/>
            <person name="Tamburini C."/>
            <person name="Fourquet P."/>
            <person name="Lebrun R."/>
            <person name="Bertin P."/>
            <person name="Denis Y."/>
            <person name="Pophillat M."/>
            <person name="Barbe V."/>
            <person name="Ollivier B."/>
            <person name="Dolla A."/>
        </authorList>
    </citation>
    <scope>NUCLEOTIDE SEQUENCE [LARGE SCALE GENOMIC DNA]</scope>
    <source>
        <strain evidence="2">DSM 10523 / SB164P1</strain>
    </source>
</reference>